<dbReference type="EMBL" id="CP016174">
    <property type="protein sequence ID" value="ANN19969.1"/>
    <property type="molecule type" value="Genomic_DNA"/>
</dbReference>
<feature type="domain" description="ABC-2 type transporter transmembrane" evidence="7">
    <location>
        <begin position="9"/>
        <end position="205"/>
    </location>
</feature>
<keyword evidence="5" id="KW-0046">Antibiotic resistance</keyword>
<dbReference type="InterPro" id="IPR013525">
    <property type="entry name" value="ABC2_TM"/>
</dbReference>
<dbReference type="AlphaFoldDB" id="A0A193C691"/>
<evidence type="ECO:0000259" key="7">
    <source>
        <dbReference type="Pfam" id="PF01061"/>
    </source>
</evidence>
<dbReference type="RefSeq" id="WP_044856206.1">
    <property type="nucleotide sequence ID" value="NZ_CP016174.1"/>
</dbReference>
<dbReference type="KEGG" id="aori:SD37_33070"/>
<feature type="transmembrane region" description="Helical" evidence="6">
    <location>
        <begin position="217"/>
        <end position="236"/>
    </location>
</feature>
<dbReference type="PIRSF" id="PIRSF006648">
    <property type="entry name" value="DrrB"/>
    <property type="match status" value="1"/>
</dbReference>
<protein>
    <submittedName>
        <fullName evidence="8">ABC transporter</fullName>
    </submittedName>
</protein>
<dbReference type="InterPro" id="IPR051784">
    <property type="entry name" value="Nod_factor_ABC_transporter"/>
</dbReference>
<proteinExistence type="predicted"/>
<sequence length="243" mass="26014">MNLDYLALEIKRIIRSPQFAVFTIGMPLAMFLVFGGIFGARELAPGISTATVTMVNMAAYGAMTAALFTGTRVATERTDGWQRTLRLTPMRAPGYLLVKVSAGLFVALPVLLVIFAAGMIRGIRLETGQWLTIFGALWLGTLPFAVLGLMIGLFGKGDTVQAVAGALMLPLGMFGGLWIPLQVLPGWMNTAAHLMPTYWLGEIGRAPVLGSPGLPTAVLVLAAWLVVPALVVMARFRLDTARL</sequence>
<reference evidence="8 9" key="1">
    <citation type="journal article" date="2015" name="Genome Announc.">
        <title>Draft Genome Sequence of Norvancomycin-Producing Strain Amycolatopsis orientalis CPCC200066.</title>
        <authorList>
            <person name="Lei X."/>
            <person name="Yuan F."/>
            <person name="Shi Y."/>
            <person name="Li X."/>
            <person name="Wang L."/>
            <person name="Hong B."/>
        </authorList>
    </citation>
    <scope>NUCLEOTIDE SEQUENCE [LARGE SCALE GENOMIC DNA]</scope>
    <source>
        <strain evidence="8 9">B-37</strain>
    </source>
</reference>
<accession>A0A193C691</accession>
<evidence type="ECO:0000256" key="1">
    <source>
        <dbReference type="ARBA" id="ARBA00004141"/>
    </source>
</evidence>
<dbReference type="PANTHER" id="PTHR43229:SF3">
    <property type="entry name" value="ABC-TYPE MULTIDRUG TRANSPORT SYSTEM, PERMEASE COMPONENT"/>
    <property type="match status" value="1"/>
</dbReference>
<organism evidence="8 9">
    <name type="scientific">Amycolatopsis orientalis</name>
    <name type="common">Nocardia orientalis</name>
    <dbReference type="NCBI Taxonomy" id="31958"/>
    <lineage>
        <taxon>Bacteria</taxon>
        <taxon>Bacillati</taxon>
        <taxon>Actinomycetota</taxon>
        <taxon>Actinomycetes</taxon>
        <taxon>Pseudonocardiales</taxon>
        <taxon>Pseudonocardiaceae</taxon>
        <taxon>Amycolatopsis</taxon>
    </lineage>
</organism>
<evidence type="ECO:0000256" key="4">
    <source>
        <dbReference type="ARBA" id="ARBA00023136"/>
    </source>
</evidence>
<keyword evidence="3 6" id="KW-1133">Transmembrane helix</keyword>
<name>A0A193C691_AMYOR</name>
<dbReference type="Pfam" id="PF01061">
    <property type="entry name" value="ABC2_membrane"/>
    <property type="match status" value="1"/>
</dbReference>
<feature type="transmembrane region" description="Helical" evidence="6">
    <location>
        <begin position="162"/>
        <end position="181"/>
    </location>
</feature>
<keyword evidence="9" id="KW-1185">Reference proteome</keyword>
<dbReference type="GO" id="GO:0046677">
    <property type="term" value="P:response to antibiotic"/>
    <property type="evidence" value="ECO:0007669"/>
    <property type="project" value="UniProtKB-KW"/>
</dbReference>
<keyword evidence="2 6" id="KW-0812">Transmembrane</keyword>
<gene>
    <name evidence="8" type="ORF">SD37_33070</name>
</gene>
<dbReference type="eggNOG" id="COG0842">
    <property type="taxonomic scope" value="Bacteria"/>
</dbReference>
<dbReference type="InterPro" id="IPR000412">
    <property type="entry name" value="ABC_2_transport"/>
</dbReference>
<dbReference type="PANTHER" id="PTHR43229">
    <property type="entry name" value="NODULATION PROTEIN J"/>
    <property type="match status" value="1"/>
</dbReference>
<feature type="transmembrane region" description="Helical" evidence="6">
    <location>
        <begin position="96"/>
        <end position="118"/>
    </location>
</feature>
<evidence type="ECO:0000256" key="3">
    <source>
        <dbReference type="ARBA" id="ARBA00022989"/>
    </source>
</evidence>
<dbReference type="STRING" id="31958.SD37_33070"/>
<feature type="transmembrane region" description="Helical" evidence="6">
    <location>
        <begin position="130"/>
        <end position="155"/>
    </location>
</feature>
<feature type="transmembrane region" description="Helical" evidence="6">
    <location>
        <begin position="19"/>
        <end position="38"/>
    </location>
</feature>
<evidence type="ECO:0000313" key="9">
    <source>
        <dbReference type="Proteomes" id="UP000093695"/>
    </source>
</evidence>
<keyword evidence="4 6" id="KW-0472">Membrane</keyword>
<evidence type="ECO:0000256" key="2">
    <source>
        <dbReference type="ARBA" id="ARBA00022692"/>
    </source>
</evidence>
<dbReference type="Proteomes" id="UP000093695">
    <property type="component" value="Chromosome"/>
</dbReference>
<evidence type="ECO:0000313" key="8">
    <source>
        <dbReference type="EMBL" id="ANN19969.1"/>
    </source>
</evidence>
<comment type="subcellular location">
    <subcellularLocation>
        <location evidence="1">Membrane</location>
        <topology evidence="1">Multi-pass membrane protein</topology>
    </subcellularLocation>
</comment>
<dbReference type="GO" id="GO:0043190">
    <property type="term" value="C:ATP-binding cassette (ABC) transporter complex"/>
    <property type="evidence" value="ECO:0007669"/>
    <property type="project" value="InterPro"/>
</dbReference>
<dbReference type="GO" id="GO:0140359">
    <property type="term" value="F:ABC-type transporter activity"/>
    <property type="evidence" value="ECO:0007669"/>
    <property type="project" value="InterPro"/>
</dbReference>
<feature type="transmembrane region" description="Helical" evidence="6">
    <location>
        <begin position="58"/>
        <end position="75"/>
    </location>
</feature>
<evidence type="ECO:0000256" key="6">
    <source>
        <dbReference type="SAM" id="Phobius"/>
    </source>
</evidence>
<evidence type="ECO:0000256" key="5">
    <source>
        <dbReference type="ARBA" id="ARBA00023251"/>
    </source>
</evidence>